<keyword evidence="8" id="KW-1185">Reference proteome</keyword>
<keyword evidence="2" id="KW-0479">Metal-binding</keyword>
<dbReference type="GO" id="GO:0046872">
    <property type="term" value="F:metal ion binding"/>
    <property type="evidence" value="ECO:0007669"/>
    <property type="project" value="UniProtKB-KW"/>
</dbReference>
<dbReference type="SUPFAM" id="SSF51197">
    <property type="entry name" value="Clavaminate synthase-like"/>
    <property type="match status" value="1"/>
</dbReference>
<evidence type="ECO:0000313" key="7">
    <source>
        <dbReference type="EMBL" id="SDU31563.1"/>
    </source>
</evidence>
<protein>
    <submittedName>
        <fullName evidence="7">Taurine dioxygenase</fullName>
    </submittedName>
</protein>
<evidence type="ECO:0000256" key="4">
    <source>
        <dbReference type="ARBA" id="ARBA00023002"/>
    </source>
</evidence>
<proteinExistence type="inferred from homology"/>
<dbReference type="RefSeq" id="WP_090197124.1">
    <property type="nucleotide sequence ID" value="NZ_LT629785.1"/>
</dbReference>
<dbReference type="GO" id="GO:0000908">
    <property type="term" value="F:taurine dioxygenase activity"/>
    <property type="evidence" value="ECO:0007669"/>
    <property type="project" value="TreeGrafter"/>
</dbReference>
<name>A0A1H2HI98_9PSED</name>
<dbReference type="PANTHER" id="PTHR30468">
    <property type="entry name" value="ALPHA-KETOGLUTARATE-DEPENDENT SULFONATE DIOXYGENASE"/>
    <property type="match status" value="1"/>
</dbReference>
<dbReference type="STRING" id="364197.SAMN05216296_3026"/>
<dbReference type="GO" id="GO:0005737">
    <property type="term" value="C:cytoplasm"/>
    <property type="evidence" value="ECO:0007669"/>
    <property type="project" value="TreeGrafter"/>
</dbReference>
<feature type="domain" description="TauD/TfdA-like" evidence="6">
    <location>
        <begin position="8"/>
        <end position="262"/>
    </location>
</feature>
<keyword evidence="5" id="KW-0408">Iron</keyword>
<gene>
    <name evidence="7" type="ORF">SAMN05216296_3026</name>
</gene>
<dbReference type="Gene3D" id="3.60.130.10">
    <property type="entry name" value="Clavaminate synthase-like"/>
    <property type="match status" value="1"/>
</dbReference>
<accession>A0A1H2HI98</accession>
<sequence length="278" mass="31162">MRNLSMQNITPTIGSVVNFDLASASSADMADIRRLLGERMVLAFPDQHLSREQHKALGKHFGTGVLHRHALALHSGSNDPDVVVVKADANSKYAVGESWHTDVSCDPNPIAVSMLYMKQVPENGGGDTLFASMYDALEGLSAPLRKMLEGLTARHNGALPWRDGYGIEPPKDQPYNVTVHPVILRHPETARPLLWVNGGFTQRIMEVSKHESDHLLDMLLNHIEREPKYQCRIRWQNNMLVMWDNLATQHIASWDYFPQTRIAERVSVVGPELAAFQS</sequence>
<reference evidence="8" key="1">
    <citation type="submission" date="2016-10" db="EMBL/GenBank/DDBJ databases">
        <authorList>
            <person name="Varghese N."/>
            <person name="Submissions S."/>
        </authorList>
    </citation>
    <scope>NUCLEOTIDE SEQUENCE [LARGE SCALE GENOMIC DNA]</scope>
    <source>
        <strain evidence="8">DSM 17875</strain>
    </source>
</reference>
<dbReference type="GO" id="GO:0006790">
    <property type="term" value="P:sulfur compound metabolic process"/>
    <property type="evidence" value="ECO:0007669"/>
    <property type="project" value="TreeGrafter"/>
</dbReference>
<organism evidence="7 8">
    <name type="scientific">Pseudomonas pohangensis</name>
    <dbReference type="NCBI Taxonomy" id="364197"/>
    <lineage>
        <taxon>Bacteria</taxon>
        <taxon>Pseudomonadati</taxon>
        <taxon>Pseudomonadota</taxon>
        <taxon>Gammaproteobacteria</taxon>
        <taxon>Pseudomonadales</taxon>
        <taxon>Pseudomonadaceae</taxon>
        <taxon>Pseudomonas</taxon>
    </lineage>
</organism>
<comment type="similarity">
    <text evidence="1">Belongs to the TfdA dioxygenase family.</text>
</comment>
<keyword evidence="4" id="KW-0560">Oxidoreductase</keyword>
<dbReference type="InterPro" id="IPR042098">
    <property type="entry name" value="TauD-like_sf"/>
</dbReference>
<dbReference type="Pfam" id="PF02668">
    <property type="entry name" value="TauD"/>
    <property type="match status" value="1"/>
</dbReference>
<dbReference type="PANTHER" id="PTHR30468:SF1">
    <property type="entry name" value="ALPHA-KETOGLUTARATE-DEPENDENT SULFONATE DIOXYGENASE"/>
    <property type="match status" value="1"/>
</dbReference>
<dbReference type="OrthoDB" id="581608at2"/>
<dbReference type="Proteomes" id="UP000243232">
    <property type="component" value="Chromosome I"/>
</dbReference>
<evidence type="ECO:0000256" key="1">
    <source>
        <dbReference type="ARBA" id="ARBA00005896"/>
    </source>
</evidence>
<evidence type="ECO:0000256" key="2">
    <source>
        <dbReference type="ARBA" id="ARBA00022723"/>
    </source>
</evidence>
<evidence type="ECO:0000256" key="5">
    <source>
        <dbReference type="ARBA" id="ARBA00023004"/>
    </source>
</evidence>
<dbReference type="EMBL" id="LT629785">
    <property type="protein sequence ID" value="SDU31563.1"/>
    <property type="molecule type" value="Genomic_DNA"/>
</dbReference>
<evidence type="ECO:0000313" key="8">
    <source>
        <dbReference type="Proteomes" id="UP000243232"/>
    </source>
</evidence>
<evidence type="ECO:0000256" key="3">
    <source>
        <dbReference type="ARBA" id="ARBA00022964"/>
    </source>
</evidence>
<dbReference type="AlphaFoldDB" id="A0A1H2HI98"/>
<evidence type="ECO:0000259" key="6">
    <source>
        <dbReference type="Pfam" id="PF02668"/>
    </source>
</evidence>
<dbReference type="InterPro" id="IPR051323">
    <property type="entry name" value="AtsK-like"/>
</dbReference>
<dbReference type="InterPro" id="IPR003819">
    <property type="entry name" value="TauD/TfdA-like"/>
</dbReference>
<keyword evidence="3 7" id="KW-0223">Dioxygenase</keyword>